<gene>
    <name evidence="2" type="ORF">B0T16DRAFT_34898</name>
</gene>
<accession>A0AA40D0T0</accession>
<dbReference type="EMBL" id="JAULSV010000001">
    <property type="protein sequence ID" value="KAK0656363.1"/>
    <property type="molecule type" value="Genomic_DNA"/>
</dbReference>
<organism evidence="2 3">
    <name type="scientific">Cercophora newfieldiana</name>
    <dbReference type="NCBI Taxonomy" id="92897"/>
    <lineage>
        <taxon>Eukaryota</taxon>
        <taxon>Fungi</taxon>
        <taxon>Dikarya</taxon>
        <taxon>Ascomycota</taxon>
        <taxon>Pezizomycotina</taxon>
        <taxon>Sordariomycetes</taxon>
        <taxon>Sordariomycetidae</taxon>
        <taxon>Sordariales</taxon>
        <taxon>Lasiosphaeriaceae</taxon>
        <taxon>Cercophora</taxon>
    </lineage>
</organism>
<dbReference type="AlphaFoldDB" id="A0AA40D0T0"/>
<protein>
    <submittedName>
        <fullName evidence="2">Uncharacterized protein</fullName>
    </submittedName>
</protein>
<comment type="caution">
    <text evidence="2">The sequence shown here is derived from an EMBL/GenBank/DDBJ whole genome shotgun (WGS) entry which is preliminary data.</text>
</comment>
<sequence>MLPRMHLHPQQSKALTARASSNPSRPSPSRWLRSKVASAAYSSSCLVHLKRVSKHVALTLWKPSAFVQTSPTPGWHLHRASLLQKGSRLTGSARRKFGNPRVRGAPPIRARFPVLWSLFQPAGPSMEGHTKVIRNESHVRDREKHKCPVTARHTHMCTSISQLCVIGARLNYLAFDSASKVAEKEPGRSSIVRCRHSDATQQDHLEFLSIVLYLKASPNPEEAKTQLLGRLNVRSVLSGLLTSCPGQDS</sequence>
<reference evidence="2" key="1">
    <citation type="submission" date="2023-06" db="EMBL/GenBank/DDBJ databases">
        <title>Genome-scale phylogeny and comparative genomics of the fungal order Sordariales.</title>
        <authorList>
            <consortium name="Lawrence Berkeley National Laboratory"/>
            <person name="Hensen N."/>
            <person name="Bonometti L."/>
            <person name="Westerberg I."/>
            <person name="Brannstrom I.O."/>
            <person name="Guillou S."/>
            <person name="Cros-Aarteil S."/>
            <person name="Calhoun S."/>
            <person name="Haridas S."/>
            <person name="Kuo A."/>
            <person name="Mondo S."/>
            <person name="Pangilinan J."/>
            <person name="Riley R."/>
            <person name="Labutti K."/>
            <person name="Andreopoulos B."/>
            <person name="Lipzen A."/>
            <person name="Chen C."/>
            <person name="Yanf M."/>
            <person name="Daum C."/>
            <person name="Ng V."/>
            <person name="Clum A."/>
            <person name="Steindorff A."/>
            <person name="Ohm R."/>
            <person name="Martin F."/>
            <person name="Silar P."/>
            <person name="Natvig D."/>
            <person name="Lalanne C."/>
            <person name="Gautier V."/>
            <person name="Ament-Velasquez S.L."/>
            <person name="Kruys A."/>
            <person name="Hutchinson M.I."/>
            <person name="Powell A.J."/>
            <person name="Barry K."/>
            <person name="Miller A.N."/>
            <person name="Grigoriev I.V."/>
            <person name="Debuchy R."/>
            <person name="Gladieux P."/>
            <person name="Thoren M.H."/>
            <person name="Johannesson H."/>
        </authorList>
    </citation>
    <scope>NUCLEOTIDE SEQUENCE</scope>
    <source>
        <strain evidence="2">SMH2532-1</strain>
    </source>
</reference>
<evidence type="ECO:0000256" key="1">
    <source>
        <dbReference type="SAM" id="MobiDB-lite"/>
    </source>
</evidence>
<evidence type="ECO:0000313" key="3">
    <source>
        <dbReference type="Proteomes" id="UP001174936"/>
    </source>
</evidence>
<feature type="compositionally biased region" description="Low complexity" evidence="1">
    <location>
        <begin position="20"/>
        <end position="30"/>
    </location>
</feature>
<dbReference type="Proteomes" id="UP001174936">
    <property type="component" value="Unassembled WGS sequence"/>
</dbReference>
<name>A0AA40D0T0_9PEZI</name>
<keyword evidence="3" id="KW-1185">Reference proteome</keyword>
<evidence type="ECO:0000313" key="2">
    <source>
        <dbReference type="EMBL" id="KAK0656363.1"/>
    </source>
</evidence>
<feature type="region of interest" description="Disordered" evidence="1">
    <location>
        <begin position="1"/>
        <end position="30"/>
    </location>
</feature>
<proteinExistence type="predicted"/>